<dbReference type="UniPathway" id="UPA00031">
    <property type="reaction ID" value="UER00012"/>
</dbReference>
<evidence type="ECO:0000256" key="1">
    <source>
        <dbReference type="ARBA" id="ARBA00001933"/>
    </source>
</evidence>
<dbReference type="Pfam" id="PF00155">
    <property type="entry name" value="Aminotran_1_2"/>
    <property type="match status" value="1"/>
</dbReference>
<comment type="catalytic activity">
    <reaction evidence="7">
        <text>L-histidinol phosphate + 2-oxoglutarate = 3-(imidazol-4-yl)-2-oxopropyl phosphate + L-glutamate</text>
        <dbReference type="Rhea" id="RHEA:23744"/>
        <dbReference type="ChEBI" id="CHEBI:16810"/>
        <dbReference type="ChEBI" id="CHEBI:29985"/>
        <dbReference type="ChEBI" id="CHEBI:57766"/>
        <dbReference type="ChEBI" id="CHEBI:57980"/>
        <dbReference type="EC" id="2.6.1.9"/>
    </reaction>
</comment>
<sequence length="353" mass="39008">MKDLIRPAYNAGGYVFATKAADIARSAGYERPARLASNENPYPPPPEVLEPAGAALQNANRYPDECSMNLRAALKEKFGNFSYVSGVGMDGVIETVIRTTIGKGDKVVVSTPTFSFYRLAARAYGGEVIDVPRNDDFSVDIGRLSDEAADSGAKLIFLCSPNNPTGNVIPKNDVEKILKSIDGMLFLDNAYVDFCDEDYIPLMNKYDNLIIGRTMSKYYALAGMRVGFGIVPGWFEEYYERAQTPFVLNTVSMAAAAAALRNDSYTARYLSIVREWRERFINESPYPTSGGGANFVMFDVSPYKGDEVVEMLARRGVIVRSCASFPGLGDHYIRVSIGEPWENEIFLKELNSL</sequence>
<keyword evidence="3 7" id="KW-0028">Amino-acid biosynthesis</keyword>
<dbReference type="GeneID" id="9744877"/>
<comment type="pathway">
    <text evidence="7">Amino-acid biosynthesis; L-histidine biosynthesis; L-histidine from 5-phospho-alpha-D-ribose 1-diphosphate: step 7/9.</text>
</comment>
<dbReference type="Proteomes" id="UP000006565">
    <property type="component" value="Chromosome"/>
</dbReference>
<dbReference type="GO" id="GO:0004400">
    <property type="term" value="F:histidinol-phosphate transaminase activity"/>
    <property type="evidence" value="ECO:0007669"/>
    <property type="project" value="UniProtKB-UniRule"/>
</dbReference>
<dbReference type="NCBIfam" id="TIGR01141">
    <property type="entry name" value="hisC"/>
    <property type="match status" value="1"/>
</dbReference>
<dbReference type="Gene3D" id="3.90.1150.10">
    <property type="entry name" value="Aspartate Aminotransferase, domain 1"/>
    <property type="match status" value="1"/>
</dbReference>
<name>E1RDU5_METP4</name>
<feature type="modified residue" description="N6-(pyridoxal phosphate)lysine" evidence="7">
    <location>
        <position position="217"/>
    </location>
</feature>
<gene>
    <name evidence="7" type="primary">hisC</name>
    <name evidence="9" type="ordered locus">Mpet_2385</name>
</gene>
<keyword evidence="4 7" id="KW-0808">Transferase</keyword>
<organism evidence="9 10">
    <name type="scientific">Methanolacinia petrolearia (strain DSM 11571 / OCM 486 / SEBR 4847)</name>
    <name type="common">Methanoplanus petrolearius</name>
    <dbReference type="NCBI Taxonomy" id="679926"/>
    <lineage>
        <taxon>Archaea</taxon>
        <taxon>Methanobacteriati</taxon>
        <taxon>Methanobacteriota</taxon>
        <taxon>Stenosarchaea group</taxon>
        <taxon>Methanomicrobia</taxon>
        <taxon>Methanomicrobiales</taxon>
        <taxon>Methanomicrobiaceae</taxon>
        <taxon>Methanolacinia</taxon>
    </lineage>
</organism>
<reference evidence="9 10" key="1">
    <citation type="journal article" date="2010" name="Stand. Genomic Sci.">
        <title>Complete genome sequence of Methanoplanus petrolearius type strain (SEBR 4847).</title>
        <authorList>
            <person name="Brambilla E."/>
            <person name="Djao O.D."/>
            <person name="Daligault H."/>
            <person name="Lapidus A."/>
            <person name="Lucas S."/>
            <person name="Hammon N."/>
            <person name="Nolan M."/>
            <person name="Tice H."/>
            <person name="Cheng J.F."/>
            <person name="Han C."/>
            <person name="Tapia R."/>
            <person name="Goodwin L."/>
            <person name="Pitluck S."/>
            <person name="Liolios K."/>
            <person name="Ivanova N."/>
            <person name="Mavromatis K."/>
            <person name="Mikhailova N."/>
            <person name="Pati A."/>
            <person name="Chen A."/>
            <person name="Palaniappan K."/>
            <person name="Land M."/>
            <person name="Hauser L."/>
            <person name="Chang Y.J."/>
            <person name="Jeffries C.D."/>
            <person name="Rohde M."/>
            <person name="Spring S."/>
            <person name="Sikorski J."/>
            <person name="Goker M."/>
            <person name="Woyke T."/>
            <person name="Bristow J."/>
            <person name="Eisen J.A."/>
            <person name="Markowitz V."/>
            <person name="Hugenholtz P."/>
            <person name="Kyrpides N.C."/>
            <person name="Klenk H.P."/>
        </authorList>
    </citation>
    <scope>NUCLEOTIDE SEQUENCE [LARGE SCALE GENOMIC DNA]</scope>
    <source>
        <strain evidence="10">DSM 11571 / OCM 486 / SEBR 4847</strain>
    </source>
</reference>
<feature type="domain" description="Aminotransferase class I/classII large" evidence="8">
    <location>
        <begin position="34"/>
        <end position="348"/>
    </location>
</feature>
<evidence type="ECO:0000256" key="5">
    <source>
        <dbReference type="ARBA" id="ARBA00022898"/>
    </source>
</evidence>
<dbReference type="KEGG" id="mpi:Mpet_2385"/>
<evidence type="ECO:0000313" key="10">
    <source>
        <dbReference type="Proteomes" id="UP000006565"/>
    </source>
</evidence>
<dbReference type="OrthoDB" id="9929at2157"/>
<dbReference type="CDD" id="cd00609">
    <property type="entry name" value="AAT_like"/>
    <property type="match status" value="1"/>
</dbReference>
<evidence type="ECO:0000256" key="2">
    <source>
        <dbReference type="ARBA" id="ARBA00022576"/>
    </source>
</evidence>
<protein>
    <recommendedName>
        <fullName evidence="7">Histidinol-phosphate aminotransferase</fullName>
        <ecNumber evidence="7">2.6.1.9</ecNumber>
    </recommendedName>
    <alternativeName>
        <fullName evidence="7">Imidazole acetol-phosphate transaminase</fullName>
    </alternativeName>
</protein>
<accession>E1RDU5</accession>
<dbReference type="HOGENOM" id="CLU_017584_3_3_2"/>
<dbReference type="SUPFAM" id="SSF53383">
    <property type="entry name" value="PLP-dependent transferases"/>
    <property type="match status" value="1"/>
</dbReference>
<proteinExistence type="inferred from homology"/>
<keyword evidence="6 7" id="KW-0368">Histidine biosynthesis</keyword>
<evidence type="ECO:0000256" key="6">
    <source>
        <dbReference type="ARBA" id="ARBA00023102"/>
    </source>
</evidence>
<dbReference type="EC" id="2.6.1.9" evidence="7"/>
<dbReference type="RefSeq" id="WP_013330309.1">
    <property type="nucleotide sequence ID" value="NC_014507.1"/>
</dbReference>
<keyword evidence="5 7" id="KW-0663">Pyridoxal phosphate</keyword>
<dbReference type="InterPro" id="IPR015424">
    <property type="entry name" value="PyrdxlP-dep_Trfase"/>
</dbReference>
<comment type="similarity">
    <text evidence="7">Belongs to the class-II pyridoxal-phosphate-dependent aminotransferase family. Histidinol-phosphate aminotransferase subfamily.</text>
</comment>
<comment type="cofactor">
    <cofactor evidence="1 7">
        <name>pyridoxal 5'-phosphate</name>
        <dbReference type="ChEBI" id="CHEBI:597326"/>
    </cofactor>
</comment>
<dbReference type="AlphaFoldDB" id="E1RDU5"/>
<dbReference type="HAMAP" id="MF_01023">
    <property type="entry name" value="HisC_aminotrans_2"/>
    <property type="match status" value="1"/>
</dbReference>
<dbReference type="Gene3D" id="3.40.640.10">
    <property type="entry name" value="Type I PLP-dependent aspartate aminotransferase-like (Major domain)"/>
    <property type="match status" value="1"/>
</dbReference>
<dbReference type="PANTHER" id="PTHR42885:SF2">
    <property type="entry name" value="HISTIDINOL-PHOSPHATE AMINOTRANSFERASE"/>
    <property type="match status" value="1"/>
</dbReference>
<evidence type="ECO:0000259" key="8">
    <source>
        <dbReference type="Pfam" id="PF00155"/>
    </source>
</evidence>
<dbReference type="GO" id="GO:0000105">
    <property type="term" value="P:L-histidine biosynthetic process"/>
    <property type="evidence" value="ECO:0007669"/>
    <property type="project" value="UniProtKB-UniRule"/>
</dbReference>
<evidence type="ECO:0000313" key="9">
    <source>
        <dbReference type="EMBL" id="ADN37132.1"/>
    </source>
</evidence>
<keyword evidence="2 7" id="KW-0032">Aminotransferase</keyword>
<evidence type="ECO:0000256" key="3">
    <source>
        <dbReference type="ARBA" id="ARBA00022605"/>
    </source>
</evidence>
<dbReference type="STRING" id="679926.Mpet_2385"/>
<dbReference type="InterPro" id="IPR015421">
    <property type="entry name" value="PyrdxlP-dep_Trfase_major"/>
</dbReference>
<dbReference type="eggNOG" id="arCOG04273">
    <property type="taxonomic scope" value="Archaea"/>
</dbReference>
<dbReference type="PANTHER" id="PTHR42885">
    <property type="entry name" value="HISTIDINOL-PHOSPHATE AMINOTRANSFERASE-RELATED"/>
    <property type="match status" value="1"/>
</dbReference>
<dbReference type="InterPro" id="IPR005861">
    <property type="entry name" value="HisP_aminotrans"/>
</dbReference>
<evidence type="ECO:0000256" key="7">
    <source>
        <dbReference type="HAMAP-Rule" id="MF_01023"/>
    </source>
</evidence>
<dbReference type="EMBL" id="CP002117">
    <property type="protein sequence ID" value="ADN37132.1"/>
    <property type="molecule type" value="Genomic_DNA"/>
</dbReference>
<keyword evidence="10" id="KW-1185">Reference proteome</keyword>
<dbReference type="GO" id="GO:0030170">
    <property type="term" value="F:pyridoxal phosphate binding"/>
    <property type="evidence" value="ECO:0007669"/>
    <property type="project" value="InterPro"/>
</dbReference>
<dbReference type="InterPro" id="IPR004839">
    <property type="entry name" value="Aminotransferase_I/II_large"/>
</dbReference>
<evidence type="ECO:0000256" key="4">
    <source>
        <dbReference type="ARBA" id="ARBA00022679"/>
    </source>
</evidence>
<dbReference type="InterPro" id="IPR015422">
    <property type="entry name" value="PyrdxlP-dep_Trfase_small"/>
</dbReference>